<evidence type="ECO:0000256" key="1">
    <source>
        <dbReference type="ARBA" id="ARBA00000085"/>
    </source>
</evidence>
<dbReference type="RefSeq" id="WP_236113296.1">
    <property type="nucleotide sequence ID" value="NZ_JAKGTI010000001.1"/>
</dbReference>
<dbReference type="PROSITE" id="PS50112">
    <property type="entry name" value="PAS"/>
    <property type="match status" value="1"/>
</dbReference>
<protein>
    <recommendedName>
        <fullName evidence="2">histidine kinase</fullName>
        <ecNumber evidence="2">2.7.13.3</ecNumber>
    </recommendedName>
</protein>
<dbReference type="InterPro" id="IPR000014">
    <property type="entry name" value="PAS"/>
</dbReference>
<feature type="compositionally biased region" description="Polar residues" evidence="3">
    <location>
        <begin position="375"/>
        <end position="385"/>
    </location>
</feature>
<evidence type="ECO:0000313" key="6">
    <source>
        <dbReference type="EMBL" id="MCF4097748.1"/>
    </source>
</evidence>
<feature type="region of interest" description="Disordered" evidence="3">
    <location>
        <begin position="421"/>
        <end position="506"/>
    </location>
</feature>
<feature type="region of interest" description="Disordered" evidence="3">
    <location>
        <begin position="224"/>
        <end position="287"/>
    </location>
</feature>
<name>A0ABS9E4F2_9HYPH</name>
<dbReference type="PANTHER" id="PTHR45569">
    <property type="entry name" value="SENSOR PROTEIN KDPD"/>
    <property type="match status" value="1"/>
</dbReference>
<feature type="compositionally biased region" description="Acidic residues" evidence="3">
    <location>
        <begin position="274"/>
        <end position="287"/>
    </location>
</feature>
<dbReference type="InterPro" id="IPR036890">
    <property type="entry name" value="HATPase_C_sf"/>
</dbReference>
<feature type="domain" description="PAS" evidence="5">
    <location>
        <begin position="650"/>
        <end position="707"/>
    </location>
</feature>
<dbReference type="InterPro" id="IPR005467">
    <property type="entry name" value="His_kinase_dom"/>
</dbReference>
<feature type="compositionally biased region" description="Polar residues" evidence="3">
    <location>
        <begin position="484"/>
        <end position="493"/>
    </location>
</feature>
<evidence type="ECO:0000256" key="3">
    <source>
        <dbReference type="SAM" id="MobiDB-lite"/>
    </source>
</evidence>
<feature type="region of interest" description="Disordered" evidence="3">
    <location>
        <begin position="366"/>
        <end position="409"/>
    </location>
</feature>
<dbReference type="Pfam" id="PF00512">
    <property type="entry name" value="HisKA"/>
    <property type="match status" value="1"/>
</dbReference>
<evidence type="ECO:0000259" key="4">
    <source>
        <dbReference type="PROSITE" id="PS50109"/>
    </source>
</evidence>
<feature type="compositionally biased region" description="Acidic residues" evidence="3">
    <location>
        <begin position="251"/>
        <end position="263"/>
    </location>
</feature>
<feature type="compositionally biased region" description="Low complexity" evidence="3">
    <location>
        <begin position="444"/>
        <end position="453"/>
    </location>
</feature>
<dbReference type="EMBL" id="JAKGTI010000001">
    <property type="protein sequence ID" value="MCF4097748.1"/>
    <property type="molecule type" value="Genomic_DNA"/>
</dbReference>
<evidence type="ECO:0000259" key="5">
    <source>
        <dbReference type="PROSITE" id="PS50112"/>
    </source>
</evidence>
<dbReference type="InterPro" id="IPR052023">
    <property type="entry name" value="Histidine_kinase_KdpD"/>
</dbReference>
<proteinExistence type="predicted"/>
<comment type="catalytic activity">
    <reaction evidence="1">
        <text>ATP + protein L-histidine = ADP + protein N-phospho-L-histidine.</text>
        <dbReference type="EC" id="2.7.13.3"/>
    </reaction>
</comment>
<dbReference type="Proteomes" id="UP001201217">
    <property type="component" value="Unassembled WGS sequence"/>
</dbReference>
<dbReference type="InterPro" id="IPR003661">
    <property type="entry name" value="HisK_dim/P_dom"/>
</dbReference>
<dbReference type="Gene3D" id="1.10.287.130">
    <property type="match status" value="1"/>
</dbReference>
<sequence length="1007" mass="109377">MRSHWVHSEIGQRVLSYTLDPRPVWFWDEDGTRLLWRNLAARLFRTKAKKKRVKLLPDPVPLRGQINRLIRLGTHGRASLSRMRFQIGKKPVSSTCSCIPLIDDHLTGLLVISTDTIDPKLFSGEAYDLAASAQMFTPELDYVVVDDNHEVVAGAGVPQGDNEPPIISEIALDLLEQAATDQFDISARARMLVFEPGLLQDLADMGADALSASLDSSTVDAAPADGLLDQLDGDAPEAEHGQGHSPADSLYQEDDTAAEEVTTELDSRASPSEDRDESELPDDALESDDEALPHDLTELIDHLYQANTGLSESAERLTSIEADDMEDDLTADAEDERPSDQTDASQDAPKAPQLWIIRAKHKLTSAAEPPASANVALTDQSSGETSVAEPIKSEKASSQDRLTDDPSARYNFEELSRVLRERVGPDETAAAREAEDNDMAETRSTSSKPSSVSLDRSPASESEAAAQLNANGIPENAMDAPANPSRTPRQGTRSIAPARPGDVKKSDTSISGALVALSDETLVLNRLPLGILLFRDQELLFANRAMAELAGYKTSTELRQAGFDQIFPRADDGDGSVGPVTKLLRKDGTDIAVVARLQTTTWQGKSAYMLTAREDERQEPIELPDGFANGDEDQNDAALLDEDPQVAALDLELLTRLATAQKKGLLVLDNRGHVIDASAEAEALIGPSRELMLDRTLMEYIDADSRSAYFGLLAGTKQEADVHLFAGAAHCNIHFLRHPLAPGDDFQLIGLVAEVQNTEPPVGDTAEDTGAEADLLPLISREVRRPLATISGFNSLMVEEAYGPIGNDRYKEYIRDIQLATRRLERVVGELDDLSRYRDGTYELETAEIDLGDLLTVCISKIRNQANAQQVFVRSAIPDAQYLVEADQKLLSQTIMNLLASAVTLSPPGSNVIVSAIHEDNGDVSVHVRDNGSNQVDRSEKFAVFHHNGENSKDAGTTASSAVGLSLTRSLAKANAFGLTLDPLGEHGMMMALRIPGHRVQKTTQQR</sequence>
<evidence type="ECO:0000313" key="7">
    <source>
        <dbReference type="Proteomes" id="UP001201217"/>
    </source>
</evidence>
<comment type="caution">
    <text evidence="6">The sequence shown here is derived from an EMBL/GenBank/DDBJ whole genome shotgun (WGS) entry which is preliminary data.</text>
</comment>
<feature type="region of interest" description="Disordered" evidence="3">
    <location>
        <begin position="332"/>
        <end position="352"/>
    </location>
</feature>
<feature type="compositionally biased region" description="Basic and acidic residues" evidence="3">
    <location>
        <begin position="421"/>
        <end position="434"/>
    </location>
</feature>
<dbReference type="CDD" id="cd00082">
    <property type="entry name" value="HisKA"/>
    <property type="match status" value="1"/>
</dbReference>
<dbReference type="InterPro" id="IPR036097">
    <property type="entry name" value="HisK_dim/P_sf"/>
</dbReference>
<dbReference type="Pfam" id="PF13188">
    <property type="entry name" value="PAS_8"/>
    <property type="match status" value="1"/>
</dbReference>
<organism evidence="6 7">
    <name type="scientific">Maritalea mediterranea</name>
    <dbReference type="NCBI Taxonomy" id="2909667"/>
    <lineage>
        <taxon>Bacteria</taxon>
        <taxon>Pseudomonadati</taxon>
        <taxon>Pseudomonadota</taxon>
        <taxon>Alphaproteobacteria</taxon>
        <taxon>Hyphomicrobiales</taxon>
        <taxon>Devosiaceae</taxon>
        <taxon>Maritalea</taxon>
    </lineage>
</organism>
<dbReference type="SMART" id="SM00388">
    <property type="entry name" value="HisKA"/>
    <property type="match status" value="1"/>
</dbReference>
<dbReference type="SUPFAM" id="SSF55874">
    <property type="entry name" value="ATPase domain of HSP90 chaperone/DNA topoisomerase II/histidine kinase"/>
    <property type="match status" value="1"/>
</dbReference>
<dbReference type="GO" id="GO:0016301">
    <property type="term" value="F:kinase activity"/>
    <property type="evidence" value="ECO:0007669"/>
    <property type="project" value="UniProtKB-KW"/>
</dbReference>
<accession>A0ABS9E4F2</accession>
<gene>
    <name evidence="6" type="ORF">L1I42_04525</name>
</gene>
<keyword evidence="6" id="KW-0418">Kinase</keyword>
<keyword evidence="7" id="KW-1185">Reference proteome</keyword>
<evidence type="ECO:0000256" key="2">
    <source>
        <dbReference type="ARBA" id="ARBA00012438"/>
    </source>
</evidence>
<keyword evidence="6" id="KW-0808">Transferase</keyword>
<dbReference type="PROSITE" id="PS50109">
    <property type="entry name" value="HIS_KIN"/>
    <property type="match status" value="1"/>
</dbReference>
<dbReference type="EC" id="2.7.13.3" evidence="2"/>
<dbReference type="Gene3D" id="3.30.565.10">
    <property type="entry name" value="Histidine kinase-like ATPase, C-terminal domain"/>
    <property type="match status" value="1"/>
</dbReference>
<reference evidence="6 7" key="1">
    <citation type="submission" date="2022-01" db="EMBL/GenBank/DDBJ databases">
        <title>Maritalea mediterranea sp. nov., isolated from marine plastic residues from the Malva-rosa beach (Valencia, Spain).</title>
        <authorList>
            <person name="Vidal-Verdu A."/>
            <person name="Molina-Menor E."/>
            <person name="Pascual J."/>
            <person name="Pereto J."/>
            <person name="Porcar M."/>
        </authorList>
    </citation>
    <scope>NUCLEOTIDE SEQUENCE [LARGE SCALE GENOMIC DNA]</scope>
    <source>
        <strain evidence="6 7">P4.10X</strain>
    </source>
</reference>
<feature type="domain" description="Histidine kinase" evidence="4">
    <location>
        <begin position="778"/>
        <end position="999"/>
    </location>
</feature>
<dbReference type="SUPFAM" id="SSF47384">
    <property type="entry name" value="Homodimeric domain of signal transducing histidine kinase"/>
    <property type="match status" value="1"/>
</dbReference>
<feature type="compositionally biased region" description="Basic and acidic residues" evidence="3">
    <location>
        <begin position="391"/>
        <end position="409"/>
    </location>
</feature>
<dbReference type="PANTHER" id="PTHR45569:SF1">
    <property type="entry name" value="SENSOR PROTEIN KDPD"/>
    <property type="match status" value="1"/>
</dbReference>